<evidence type="ECO:0000256" key="8">
    <source>
        <dbReference type="ARBA" id="ARBA00023326"/>
    </source>
</evidence>
<feature type="compositionally biased region" description="Pro residues" evidence="9">
    <location>
        <begin position="346"/>
        <end position="366"/>
    </location>
</feature>
<proteinExistence type="predicted"/>
<feature type="compositionally biased region" description="Low complexity" evidence="9">
    <location>
        <begin position="448"/>
        <end position="464"/>
    </location>
</feature>
<dbReference type="Gene3D" id="2.60.40.10">
    <property type="entry name" value="Immunoglobulins"/>
    <property type="match status" value="1"/>
</dbReference>
<evidence type="ECO:0000259" key="12">
    <source>
        <dbReference type="PROSITE" id="PS50853"/>
    </source>
</evidence>
<evidence type="ECO:0000313" key="13">
    <source>
        <dbReference type="EMBL" id="GAA1769105.1"/>
    </source>
</evidence>
<evidence type="ECO:0000256" key="10">
    <source>
        <dbReference type="SAM" id="Phobius"/>
    </source>
</evidence>
<keyword evidence="10" id="KW-1133">Transmembrane helix</keyword>
<organism evidence="13 14">
    <name type="scientific">Luedemannella helvata</name>
    <dbReference type="NCBI Taxonomy" id="349315"/>
    <lineage>
        <taxon>Bacteria</taxon>
        <taxon>Bacillati</taxon>
        <taxon>Actinomycetota</taxon>
        <taxon>Actinomycetes</taxon>
        <taxon>Micromonosporales</taxon>
        <taxon>Micromonosporaceae</taxon>
        <taxon>Luedemannella</taxon>
    </lineage>
</organism>
<dbReference type="CDD" id="cd14014">
    <property type="entry name" value="STKc_PknB_like"/>
    <property type="match status" value="1"/>
</dbReference>
<keyword evidence="10" id="KW-0472">Membrane</keyword>
<protein>
    <recommendedName>
        <fullName evidence="1">non-specific serine/threonine protein kinase</fullName>
        <ecNumber evidence="1">2.7.11.1</ecNumber>
    </recommendedName>
</protein>
<feature type="compositionally biased region" description="Low complexity" evidence="9">
    <location>
        <begin position="280"/>
        <end position="294"/>
    </location>
</feature>
<dbReference type="InterPro" id="IPR003961">
    <property type="entry name" value="FN3_dom"/>
</dbReference>
<keyword evidence="8" id="KW-0119">Carbohydrate metabolism</keyword>
<feature type="compositionally biased region" description="Low complexity" evidence="9">
    <location>
        <begin position="367"/>
        <end position="396"/>
    </location>
</feature>
<dbReference type="PROSITE" id="PS50853">
    <property type="entry name" value="FN3"/>
    <property type="match status" value="1"/>
</dbReference>
<feature type="compositionally biased region" description="Low complexity" evidence="9">
    <location>
        <begin position="308"/>
        <end position="322"/>
    </location>
</feature>
<gene>
    <name evidence="13" type="ORF">GCM10009681_45560</name>
</gene>
<dbReference type="EMBL" id="BAAALS010000026">
    <property type="protein sequence ID" value="GAA1769105.1"/>
    <property type="molecule type" value="Genomic_DNA"/>
</dbReference>
<evidence type="ECO:0000256" key="6">
    <source>
        <dbReference type="ARBA" id="ARBA00022840"/>
    </source>
</evidence>
<keyword evidence="10" id="KW-0812">Transmembrane</keyword>
<comment type="caution">
    <text evidence="13">The sequence shown here is derived from an EMBL/GenBank/DDBJ whole genome shotgun (WGS) entry which is preliminary data.</text>
</comment>
<evidence type="ECO:0000256" key="2">
    <source>
        <dbReference type="ARBA" id="ARBA00022527"/>
    </source>
</evidence>
<dbReference type="InterPro" id="IPR000719">
    <property type="entry name" value="Prot_kinase_dom"/>
</dbReference>
<dbReference type="RefSeq" id="WP_344085613.1">
    <property type="nucleotide sequence ID" value="NZ_BAAALS010000026.1"/>
</dbReference>
<dbReference type="EC" id="2.7.11.1" evidence="1"/>
<dbReference type="PROSITE" id="PS50011">
    <property type="entry name" value="PROTEIN_KINASE_DOM"/>
    <property type="match status" value="1"/>
</dbReference>
<evidence type="ECO:0000256" key="9">
    <source>
        <dbReference type="SAM" id="MobiDB-lite"/>
    </source>
</evidence>
<dbReference type="InterPro" id="IPR036116">
    <property type="entry name" value="FN3_sf"/>
</dbReference>
<dbReference type="Pfam" id="PF00069">
    <property type="entry name" value="Pkinase"/>
    <property type="match status" value="1"/>
</dbReference>
<keyword evidence="5" id="KW-0418">Kinase</keyword>
<evidence type="ECO:0000256" key="4">
    <source>
        <dbReference type="ARBA" id="ARBA00022741"/>
    </source>
</evidence>
<name>A0ABN2L0M7_9ACTN</name>
<keyword evidence="7" id="KW-0378">Hydrolase</keyword>
<feature type="transmembrane region" description="Helical" evidence="10">
    <location>
        <begin position="517"/>
        <end position="537"/>
    </location>
</feature>
<dbReference type="SUPFAM" id="SSF49265">
    <property type="entry name" value="Fibronectin type III"/>
    <property type="match status" value="1"/>
</dbReference>
<feature type="compositionally biased region" description="Low complexity" evidence="9">
    <location>
        <begin position="403"/>
        <end position="424"/>
    </location>
</feature>
<reference evidence="13 14" key="1">
    <citation type="journal article" date="2019" name="Int. J. Syst. Evol. Microbiol.">
        <title>The Global Catalogue of Microorganisms (GCM) 10K type strain sequencing project: providing services to taxonomists for standard genome sequencing and annotation.</title>
        <authorList>
            <consortium name="The Broad Institute Genomics Platform"/>
            <consortium name="The Broad Institute Genome Sequencing Center for Infectious Disease"/>
            <person name="Wu L."/>
            <person name="Ma J."/>
        </authorList>
    </citation>
    <scope>NUCLEOTIDE SEQUENCE [LARGE SCALE GENOMIC DNA]</scope>
    <source>
        <strain evidence="13 14">JCM 13249</strain>
    </source>
</reference>
<dbReference type="InterPro" id="IPR011009">
    <property type="entry name" value="Kinase-like_dom_sf"/>
</dbReference>
<dbReference type="Proteomes" id="UP001500655">
    <property type="component" value="Unassembled WGS sequence"/>
</dbReference>
<dbReference type="Gene3D" id="1.10.510.10">
    <property type="entry name" value="Transferase(Phosphotransferase) domain 1"/>
    <property type="match status" value="1"/>
</dbReference>
<evidence type="ECO:0000256" key="1">
    <source>
        <dbReference type="ARBA" id="ARBA00012513"/>
    </source>
</evidence>
<evidence type="ECO:0000313" key="14">
    <source>
        <dbReference type="Proteomes" id="UP001500655"/>
    </source>
</evidence>
<feature type="domain" description="Protein kinase" evidence="11">
    <location>
        <begin position="11"/>
        <end position="272"/>
    </location>
</feature>
<sequence>MSSLTPRLDGYRDLELIAHGTTSLVFRATQERLNRTVAIKLLLGSGMDTGGTTEAAIARELETMVRLSAQPHIVSIIDTGQTAEGRHYTVMEYCEGGSYAQILSDRGPLPVDDVVEVGIAIGEALHAAHQAGIIHRDVKPSNILRSRFGPALADFGIARAPEELAGTLTREMMTPHHASPEALLHQAQSSPSDVYSLASTLWTLLAGHPPMVNPGQPDMDLYAFRDKVLHDPLPRLPRDDVPAWLVGELTRGMAKIPAQRHGTAREFADALRRGSLGVAAPAPGPAVVAPRSGPTSGAPRVHNPGLPANAWPASAAAALTFTNPPPATPTPVTTGPWAAPAASGPVEPPEAPAPPAVAPPAPPVPQAPADQAPPAATADPFADAWRGRQASPQQAPYRPPAAPRADPASPAAPRADARPVTAPRADPRPVTAPRADPNPVTAPRADPRPGTAAPRAMAPPARGDAPLRADRRPPTPPTDPFHDMASEPSGGWAAEPPSPTPPRPAPHETGQPKGRRGVLVGSVLMVALIAGAVAVVLTTTSKRGEQAAGGPTDAAVATLPALPTDVPASPRLVAPAGTGAPTKVKLTDRGTSVTVTWVDPSTAGTLPFAVSTRGDDGKYLPAVTVPAGRRSATVRGLDTKQNYCFIVTAIYSADTLAPAKPVCTTR</sequence>
<keyword evidence="14" id="KW-1185">Reference proteome</keyword>
<feature type="compositionally biased region" description="Low complexity" evidence="9">
    <location>
        <begin position="330"/>
        <end position="345"/>
    </location>
</feature>
<evidence type="ECO:0000256" key="7">
    <source>
        <dbReference type="ARBA" id="ARBA00023295"/>
    </source>
</evidence>
<feature type="region of interest" description="Disordered" evidence="9">
    <location>
        <begin position="280"/>
        <end position="515"/>
    </location>
</feature>
<accession>A0ABN2L0M7</accession>
<feature type="domain" description="Fibronectin type-III" evidence="12">
    <location>
        <begin position="580"/>
        <end position="666"/>
    </location>
</feature>
<keyword evidence="6" id="KW-0067">ATP-binding</keyword>
<keyword evidence="2" id="KW-0723">Serine/threonine-protein kinase</keyword>
<dbReference type="InterPro" id="IPR013783">
    <property type="entry name" value="Ig-like_fold"/>
</dbReference>
<keyword evidence="4" id="KW-0547">Nucleotide-binding</keyword>
<dbReference type="SMART" id="SM00220">
    <property type="entry name" value="S_TKc"/>
    <property type="match status" value="1"/>
</dbReference>
<dbReference type="SUPFAM" id="SSF56112">
    <property type="entry name" value="Protein kinase-like (PK-like)"/>
    <property type="match status" value="1"/>
</dbReference>
<dbReference type="PANTHER" id="PTHR43289">
    <property type="entry name" value="MITOGEN-ACTIVATED PROTEIN KINASE KINASE KINASE 20-RELATED"/>
    <property type="match status" value="1"/>
</dbReference>
<keyword evidence="3" id="KW-0808">Transferase</keyword>
<evidence type="ECO:0000256" key="3">
    <source>
        <dbReference type="ARBA" id="ARBA00022679"/>
    </source>
</evidence>
<evidence type="ECO:0000259" key="11">
    <source>
        <dbReference type="PROSITE" id="PS50011"/>
    </source>
</evidence>
<dbReference type="CDD" id="cd00063">
    <property type="entry name" value="FN3"/>
    <property type="match status" value="1"/>
</dbReference>
<keyword evidence="7" id="KW-0326">Glycosidase</keyword>
<evidence type="ECO:0000256" key="5">
    <source>
        <dbReference type="ARBA" id="ARBA00022777"/>
    </source>
</evidence>
<keyword evidence="8" id="KW-0624">Polysaccharide degradation</keyword>
<dbReference type="PANTHER" id="PTHR43289:SF6">
    <property type="entry name" value="SERINE_THREONINE-PROTEIN KINASE NEKL-3"/>
    <property type="match status" value="1"/>
</dbReference>